<dbReference type="AlphaFoldDB" id="A0A2V1JSQ2"/>
<reference evidence="6 7" key="1">
    <citation type="submission" date="2014-09" db="EMBL/GenBank/DDBJ databases">
        <title>Butyrate-producing bacteria isolated from human gut.</title>
        <authorList>
            <person name="Zhang Q."/>
            <person name="Zhao L."/>
        </authorList>
    </citation>
    <scope>NUCLEOTIDE SEQUENCE [LARGE SCALE GENOMIC DNA]</scope>
    <source>
        <strain evidence="6 7">21</strain>
    </source>
</reference>
<dbReference type="RefSeq" id="WP_109216070.1">
    <property type="nucleotide sequence ID" value="NZ_CAJLEE010000004.1"/>
</dbReference>
<protein>
    <recommendedName>
        <fullName evidence="4">C-deglycosylation enzyme beta subunit</fullName>
    </recommendedName>
</protein>
<evidence type="ECO:0000259" key="5">
    <source>
        <dbReference type="Pfam" id="PF19906"/>
    </source>
</evidence>
<evidence type="ECO:0000256" key="3">
    <source>
        <dbReference type="ARBA" id="ARBA00046336"/>
    </source>
</evidence>
<keyword evidence="7" id="KW-1185">Reference proteome</keyword>
<accession>A0A2V1JSQ2</accession>
<evidence type="ECO:0000256" key="1">
    <source>
        <dbReference type="ARBA" id="ARBA00023239"/>
    </source>
</evidence>
<dbReference type="OrthoDB" id="1956341at2"/>
<comment type="caution">
    <text evidence="6">The sequence shown here is derived from an EMBL/GenBank/DDBJ whole genome shotgun (WGS) entry which is preliminary data.</text>
</comment>
<keyword evidence="1" id="KW-0456">Lyase</keyword>
<dbReference type="GO" id="GO:0016829">
    <property type="term" value="F:lyase activity"/>
    <property type="evidence" value="ECO:0007669"/>
    <property type="project" value="UniProtKB-KW"/>
</dbReference>
<evidence type="ECO:0000256" key="4">
    <source>
        <dbReference type="ARBA" id="ARBA00047208"/>
    </source>
</evidence>
<name>A0A2V1JSQ2_EUBRA</name>
<gene>
    <name evidence="6" type="ORF">LG34_11360</name>
</gene>
<evidence type="ECO:0000256" key="2">
    <source>
        <dbReference type="ARBA" id="ARBA00023277"/>
    </source>
</evidence>
<proteinExistence type="inferred from homology"/>
<feature type="domain" description="C-glycoside deglycosidase beta subunit" evidence="5">
    <location>
        <begin position="7"/>
        <end position="117"/>
    </location>
</feature>
<keyword evidence="2" id="KW-0119">Carbohydrate metabolism</keyword>
<dbReference type="InterPro" id="IPR045959">
    <property type="entry name" value="CGDB"/>
</dbReference>
<evidence type="ECO:0000313" key="6">
    <source>
        <dbReference type="EMBL" id="PWE86291.1"/>
    </source>
</evidence>
<comment type="similarity">
    <text evidence="3">Belongs to the C-glycoside deglycosidase beta subunit family.</text>
</comment>
<dbReference type="Pfam" id="PF19906">
    <property type="entry name" value="CGDB"/>
    <property type="match status" value="1"/>
</dbReference>
<evidence type="ECO:0000313" key="7">
    <source>
        <dbReference type="Proteomes" id="UP000245288"/>
    </source>
</evidence>
<organism evidence="6 7">
    <name type="scientific">Eubacterium ramulus</name>
    <dbReference type="NCBI Taxonomy" id="39490"/>
    <lineage>
        <taxon>Bacteria</taxon>
        <taxon>Bacillati</taxon>
        <taxon>Bacillota</taxon>
        <taxon>Clostridia</taxon>
        <taxon>Eubacteriales</taxon>
        <taxon>Eubacteriaceae</taxon>
        <taxon>Eubacterium</taxon>
    </lineage>
</organism>
<dbReference type="Proteomes" id="UP000245288">
    <property type="component" value="Unassembled WGS sequence"/>
</dbReference>
<sequence length="139" mass="16099">MDFVAYNEILICEKPIRNEIVAGKKIGYTFEIRYPSYRGCYLSCIEDLKFEIDGQEIAKEKIAFSLNGKEFTISDLPELNHEYWYVMKPATIRVQQIGGIAPGDHTLRVYMKHRVPYTGYFGQYLTLISDRTETLAAEQ</sequence>
<dbReference type="EMBL" id="JRFU01000121">
    <property type="protein sequence ID" value="PWE86291.1"/>
    <property type="molecule type" value="Genomic_DNA"/>
</dbReference>